<dbReference type="EMBL" id="FNFH01000008">
    <property type="protein sequence ID" value="SDK75017.1"/>
    <property type="molecule type" value="Genomic_DNA"/>
</dbReference>
<gene>
    <name evidence="1" type="ORF">SAMN05216212_3107</name>
</gene>
<dbReference type="RefSeq" id="WP_139169605.1">
    <property type="nucleotide sequence ID" value="NZ_FNFH01000008.1"/>
</dbReference>
<dbReference type="OrthoDB" id="8304386at2"/>
<evidence type="ECO:0000313" key="2">
    <source>
        <dbReference type="Proteomes" id="UP000199305"/>
    </source>
</evidence>
<sequence length="128" mass="14706">MKEKELRRYGRRFISALYPYLKKNYSVEMDIYPTVSEGGVLEFNINQKSNRVRVHEPFRTLSTAISELRPNFIQGNSDRVEFGGTNLFMDNNKVLVVKADNEPSSWNNRAAADDVRKIVASFAEQKNG</sequence>
<dbReference type="AlphaFoldDB" id="A0A1G9EFS1"/>
<evidence type="ECO:0000313" key="1">
    <source>
        <dbReference type="EMBL" id="SDK75017.1"/>
    </source>
</evidence>
<protein>
    <submittedName>
        <fullName evidence="1">Uncharacterized protein</fullName>
    </submittedName>
</protein>
<accession>A0A1G9EFS1</accession>
<proteinExistence type="predicted"/>
<dbReference type="STRING" id="658219.SAMN05216212_3107"/>
<keyword evidence="2" id="KW-1185">Reference proteome</keyword>
<reference evidence="2" key="1">
    <citation type="submission" date="2016-10" db="EMBL/GenBank/DDBJ databases">
        <authorList>
            <person name="Varghese N."/>
            <person name="Submissions S."/>
        </authorList>
    </citation>
    <scope>NUCLEOTIDE SEQUENCE [LARGE SCALE GENOMIC DNA]</scope>
    <source>
        <strain evidence="2">CGMCC 1.10658</strain>
    </source>
</reference>
<organism evidence="1 2">
    <name type="scientific">Microbulbifer yueqingensis</name>
    <dbReference type="NCBI Taxonomy" id="658219"/>
    <lineage>
        <taxon>Bacteria</taxon>
        <taxon>Pseudomonadati</taxon>
        <taxon>Pseudomonadota</taxon>
        <taxon>Gammaproteobacteria</taxon>
        <taxon>Cellvibrionales</taxon>
        <taxon>Microbulbiferaceae</taxon>
        <taxon>Microbulbifer</taxon>
    </lineage>
</organism>
<name>A0A1G9EFS1_9GAMM</name>
<dbReference type="Proteomes" id="UP000199305">
    <property type="component" value="Unassembled WGS sequence"/>
</dbReference>